<accession>A0A857LMJ8</accession>
<organism evidence="1">
    <name type="scientific">Gordonia amarae</name>
    <dbReference type="NCBI Taxonomy" id="36821"/>
    <lineage>
        <taxon>Bacteria</taxon>
        <taxon>Bacillati</taxon>
        <taxon>Actinomycetota</taxon>
        <taxon>Actinomycetes</taxon>
        <taxon>Mycobacteriales</taxon>
        <taxon>Gordoniaceae</taxon>
        <taxon>Gordonia</taxon>
    </lineage>
</organism>
<dbReference type="GO" id="GO:0006355">
    <property type="term" value="P:regulation of DNA-templated transcription"/>
    <property type="evidence" value="ECO:0007669"/>
    <property type="project" value="InterPro"/>
</dbReference>
<reference evidence="1" key="1">
    <citation type="journal article" date="2021" name="Nat. Microbiol.">
        <title>Cocultivation of an ultrasmall environmental parasitic bacterium with lytic ability against bacteria associated with wastewater foams.</title>
        <authorList>
            <person name="Batinovic S."/>
            <person name="Rose J.J.A."/>
            <person name="Ratcliffe J."/>
            <person name="Seviour R.J."/>
            <person name="Petrovski S."/>
        </authorList>
    </citation>
    <scope>NUCLEOTIDE SEQUENCE</scope>
    <source>
        <strain evidence="1">CON44</strain>
    </source>
</reference>
<protein>
    <submittedName>
        <fullName evidence="1">Uncharacterized protein</fullName>
    </submittedName>
</protein>
<dbReference type="InterPro" id="IPR013321">
    <property type="entry name" value="Arc_rbn_hlx_hlx"/>
</dbReference>
<evidence type="ECO:0000313" key="1">
    <source>
        <dbReference type="EMBL" id="QHN39943.1"/>
    </source>
</evidence>
<name>A0A857LMJ8_9ACTN</name>
<gene>
    <name evidence="1" type="ORF">GII30_12950</name>
</gene>
<sequence length="72" mass="8189">MTDILIRNVDDEVIARIDDQAQSLGMSRSEYLRQQLKTIAHPRGRTTRADLDRFSALAGDLLDDEVMAKAWD</sequence>
<dbReference type="InterPro" id="IPR010985">
    <property type="entry name" value="Ribbon_hlx_hlx"/>
</dbReference>
<dbReference type="EMBL" id="CP045810">
    <property type="protein sequence ID" value="QHN39943.1"/>
    <property type="molecule type" value="Genomic_DNA"/>
</dbReference>
<dbReference type="RefSeq" id="WP_005181448.1">
    <property type="nucleotide sequence ID" value="NZ_CP045804.1"/>
</dbReference>
<proteinExistence type="predicted"/>
<dbReference type="AlphaFoldDB" id="A0A857LMJ8"/>
<dbReference type="Gene3D" id="1.10.1220.10">
    <property type="entry name" value="Met repressor-like"/>
    <property type="match status" value="1"/>
</dbReference>
<dbReference type="SUPFAM" id="SSF47598">
    <property type="entry name" value="Ribbon-helix-helix"/>
    <property type="match status" value="1"/>
</dbReference>